<keyword evidence="2 12" id="KW-0138">CF(0)</keyword>
<feature type="transmembrane region" description="Helical" evidence="12">
    <location>
        <begin position="32"/>
        <end position="49"/>
    </location>
</feature>
<dbReference type="HAMAP" id="MF_01398">
    <property type="entry name" value="ATP_synth_b_bprime"/>
    <property type="match status" value="1"/>
</dbReference>
<reference evidence="15 16" key="1">
    <citation type="journal article" date="2017" name="Front. Microbiol.">
        <title>Comparative Genomic Analysis of the Class Epsilonproteobacteria and Proposed Reclassification to Epsilonbacteraeota (phyl. nov.).</title>
        <authorList>
            <person name="Waite D.W."/>
            <person name="Vanwonterghem I."/>
            <person name="Rinke C."/>
            <person name="Parks D.H."/>
            <person name="Zhang Y."/>
            <person name="Takai K."/>
            <person name="Sievert S.M."/>
            <person name="Simon J."/>
            <person name="Campbell B.J."/>
            <person name="Hanson T.E."/>
            <person name="Woyke T."/>
            <person name="Klotz M.G."/>
            <person name="Hugenholtz P."/>
        </authorList>
    </citation>
    <scope>NUCLEOTIDE SEQUENCE [LARGE SCALE GENOMIC DNA]</scope>
    <source>
        <strain evidence="15">UBA11420</strain>
    </source>
</reference>
<evidence type="ECO:0000256" key="11">
    <source>
        <dbReference type="ARBA" id="ARBA00037847"/>
    </source>
</evidence>
<dbReference type="AlphaFoldDB" id="A0A2D3WJU5"/>
<comment type="function">
    <text evidence="9 12">F(1)F(0) ATP synthase produces ATP from ADP in the presence of a proton or sodium gradient. F-type ATPases consist of two structural domains, F(1) containing the extramembraneous catalytic core and F(0) containing the membrane proton channel, linked together by a central stalk and a peripheral stalk. During catalysis, ATP synthesis in the catalytic domain of F(1) is coupled via a rotary mechanism of the central stalk subunits to proton translocation.</text>
</comment>
<dbReference type="Proteomes" id="UP000231638">
    <property type="component" value="Unassembled WGS sequence"/>
</dbReference>
<organism evidence="15 16">
    <name type="scientific">Sulfurospirillum cavolei</name>
    <dbReference type="NCBI Taxonomy" id="366522"/>
    <lineage>
        <taxon>Bacteria</taxon>
        <taxon>Pseudomonadati</taxon>
        <taxon>Campylobacterota</taxon>
        <taxon>Epsilonproteobacteria</taxon>
        <taxon>Campylobacterales</taxon>
        <taxon>Sulfurospirillaceae</taxon>
        <taxon>Sulfurospirillum</taxon>
    </lineage>
</organism>
<evidence type="ECO:0000313" key="16">
    <source>
        <dbReference type="Proteomes" id="UP000231638"/>
    </source>
</evidence>
<evidence type="ECO:0000313" key="15">
    <source>
        <dbReference type="EMBL" id="DAB36803.1"/>
    </source>
</evidence>
<sequence>MFKYLLMCVAPIALLASGGAHSGSTDIIPRAINFLIFAAILYYYIAEPAKQWYLGRKNEIADKLDSIQVKLKESHSKKETALTKVEEAKVNAKALIETAKKEAVLLSEKVSLEADQEITNLEKAFQDRATIERRKMQRVIVSEILDEVFQEGSISLDNNEIVKIVSKKVA</sequence>
<evidence type="ECO:0000256" key="5">
    <source>
        <dbReference type="ARBA" id="ARBA00022989"/>
    </source>
</evidence>
<evidence type="ECO:0000256" key="14">
    <source>
        <dbReference type="SAM" id="SignalP"/>
    </source>
</evidence>
<accession>A0A2D3WJU5</accession>
<evidence type="ECO:0000256" key="4">
    <source>
        <dbReference type="ARBA" id="ARBA00022781"/>
    </source>
</evidence>
<gene>
    <name evidence="12" type="primary">atpF</name>
    <name evidence="15" type="ORF">CFH80_03020</name>
</gene>
<dbReference type="Pfam" id="PF00430">
    <property type="entry name" value="ATP-synt_B"/>
    <property type="match status" value="1"/>
</dbReference>
<dbReference type="GO" id="GO:0012505">
    <property type="term" value="C:endomembrane system"/>
    <property type="evidence" value="ECO:0007669"/>
    <property type="project" value="UniProtKB-SubCell"/>
</dbReference>
<evidence type="ECO:0000256" key="10">
    <source>
        <dbReference type="ARBA" id="ARBA00025614"/>
    </source>
</evidence>
<proteinExistence type="inferred from homology"/>
<dbReference type="NCBIfam" id="NF006292">
    <property type="entry name" value="PRK08475.1"/>
    <property type="match status" value="1"/>
</dbReference>
<comment type="similarity">
    <text evidence="12 13">Belongs to the ATPase B chain family.</text>
</comment>
<keyword evidence="14" id="KW-0732">Signal</keyword>
<keyword evidence="5 12" id="KW-1133">Transmembrane helix</keyword>
<dbReference type="STRING" id="366522.GCA_001548055_02176"/>
<keyword evidence="8 12" id="KW-0066">ATP synthesis</keyword>
<evidence type="ECO:0000256" key="12">
    <source>
        <dbReference type="HAMAP-Rule" id="MF_01398"/>
    </source>
</evidence>
<evidence type="ECO:0000256" key="6">
    <source>
        <dbReference type="ARBA" id="ARBA00023065"/>
    </source>
</evidence>
<feature type="chain" id="PRO_5013777019" description="ATP synthase subunit b" evidence="14">
    <location>
        <begin position="23"/>
        <end position="170"/>
    </location>
</feature>
<dbReference type="CDD" id="cd06503">
    <property type="entry name" value="ATP-synt_Fo_b"/>
    <property type="match status" value="1"/>
</dbReference>
<keyword evidence="3 12" id="KW-0812">Transmembrane</keyword>
<keyword evidence="12" id="KW-1003">Cell membrane</keyword>
<keyword evidence="6 12" id="KW-0406">Ion transport</keyword>
<evidence type="ECO:0000256" key="7">
    <source>
        <dbReference type="ARBA" id="ARBA00023136"/>
    </source>
</evidence>
<evidence type="ECO:0000256" key="3">
    <source>
        <dbReference type="ARBA" id="ARBA00022692"/>
    </source>
</evidence>
<comment type="caution">
    <text evidence="15">The sequence shown here is derived from an EMBL/GenBank/DDBJ whole genome shotgun (WGS) entry which is preliminary data.</text>
</comment>
<comment type="subcellular location">
    <subcellularLocation>
        <location evidence="12">Cell membrane</location>
        <topology evidence="12">Single-pass membrane protein</topology>
    </subcellularLocation>
    <subcellularLocation>
        <location evidence="11">Endomembrane system</location>
        <topology evidence="11">Single-pass membrane protein</topology>
    </subcellularLocation>
</comment>
<evidence type="ECO:0000256" key="9">
    <source>
        <dbReference type="ARBA" id="ARBA00025198"/>
    </source>
</evidence>
<evidence type="ECO:0000256" key="13">
    <source>
        <dbReference type="RuleBase" id="RU003848"/>
    </source>
</evidence>
<keyword evidence="1 12" id="KW-0813">Transport</keyword>
<evidence type="ECO:0000256" key="1">
    <source>
        <dbReference type="ARBA" id="ARBA00022448"/>
    </source>
</evidence>
<comment type="function">
    <text evidence="10">Component of the F(0) channel, it forms part of the peripheral stalk, linking F(1) to F(0). The b'-subunit is a diverged and duplicated form of b found in plants and photosynthetic bacteria.</text>
</comment>
<dbReference type="InterPro" id="IPR002146">
    <property type="entry name" value="ATP_synth_b/b'su_bac/chlpt"/>
</dbReference>
<dbReference type="EMBL" id="DLUG01000082">
    <property type="protein sequence ID" value="DAB36803.1"/>
    <property type="molecule type" value="Genomic_DNA"/>
</dbReference>
<dbReference type="GO" id="GO:0045259">
    <property type="term" value="C:proton-transporting ATP synthase complex"/>
    <property type="evidence" value="ECO:0007669"/>
    <property type="project" value="UniProtKB-KW"/>
</dbReference>
<keyword evidence="4 12" id="KW-0375">Hydrogen ion transport</keyword>
<protein>
    <recommendedName>
        <fullName evidence="12">ATP synthase subunit b</fullName>
    </recommendedName>
    <alternativeName>
        <fullName evidence="12">ATP synthase F(0) sector subunit b</fullName>
    </alternativeName>
    <alternativeName>
        <fullName evidence="12">ATPase subunit I</fullName>
    </alternativeName>
    <alternativeName>
        <fullName evidence="12">F-type ATPase subunit b</fullName>
        <shortName evidence="12">F-ATPase subunit b</shortName>
    </alternativeName>
</protein>
<comment type="subunit">
    <text evidence="12">F-type ATPases have 2 components, F(1) - the catalytic core - and F(0) - the membrane proton channel. F(1) has five subunits: alpha(3), beta(3), gamma(1), delta(1), epsilon(1). F(0) has three main subunits: a(1), b(2) and c(10-14). The alpha and beta chains form an alternating ring which encloses part of the gamma chain. F(1) is attached to F(0) by a central stalk formed by the gamma and epsilon chains, while a peripheral stalk is formed by the delta and b chains.</text>
</comment>
<evidence type="ECO:0000256" key="8">
    <source>
        <dbReference type="ARBA" id="ARBA00023310"/>
    </source>
</evidence>
<dbReference type="GO" id="GO:0005886">
    <property type="term" value="C:plasma membrane"/>
    <property type="evidence" value="ECO:0007669"/>
    <property type="project" value="UniProtKB-SubCell"/>
</dbReference>
<dbReference type="GO" id="GO:0046933">
    <property type="term" value="F:proton-transporting ATP synthase activity, rotational mechanism"/>
    <property type="evidence" value="ECO:0007669"/>
    <property type="project" value="UniProtKB-UniRule"/>
</dbReference>
<keyword evidence="7 12" id="KW-0472">Membrane</keyword>
<feature type="signal peptide" evidence="14">
    <location>
        <begin position="1"/>
        <end position="22"/>
    </location>
</feature>
<name>A0A2D3WJU5_9BACT</name>
<evidence type="ECO:0000256" key="2">
    <source>
        <dbReference type="ARBA" id="ARBA00022547"/>
    </source>
</evidence>